<evidence type="ECO:0000256" key="1">
    <source>
        <dbReference type="SAM" id="MobiDB-lite"/>
    </source>
</evidence>
<evidence type="ECO:0000313" key="3">
    <source>
        <dbReference type="Proteomes" id="UP000321353"/>
    </source>
</evidence>
<gene>
    <name evidence="2" type="ORF">Mal15_60750</name>
</gene>
<feature type="compositionally biased region" description="Basic and acidic residues" evidence="1">
    <location>
        <begin position="151"/>
        <end position="162"/>
    </location>
</feature>
<feature type="region of interest" description="Disordered" evidence="1">
    <location>
        <begin position="218"/>
        <end position="320"/>
    </location>
</feature>
<name>A0A5B9MKY9_9BACT</name>
<dbReference type="KEGG" id="smam:Mal15_60750"/>
<feature type="region of interest" description="Disordered" evidence="1">
    <location>
        <begin position="115"/>
        <end position="187"/>
    </location>
</feature>
<organism evidence="2 3">
    <name type="scientific">Stieleria maiorica</name>
    <dbReference type="NCBI Taxonomy" id="2795974"/>
    <lineage>
        <taxon>Bacteria</taxon>
        <taxon>Pseudomonadati</taxon>
        <taxon>Planctomycetota</taxon>
        <taxon>Planctomycetia</taxon>
        <taxon>Pirellulales</taxon>
        <taxon>Pirellulaceae</taxon>
        <taxon>Stieleria</taxon>
    </lineage>
</organism>
<feature type="region of interest" description="Disordered" evidence="1">
    <location>
        <begin position="363"/>
        <end position="404"/>
    </location>
</feature>
<dbReference type="AlphaFoldDB" id="A0A5B9MKY9"/>
<sequence>MISSAKHRQKKNDRNLIYDNCHILYDTCHKVKREAEIFAREVGRASRIVDRRNKRRAPASGKRQRAAREPAPSSFPGSCLGTHFRRGSCLAGTEGGAFLQSRSKAEPWNEKYEPEAQANAPSFPGSCLGTHLRRGSSLAGTEGGAFRQSRSKAEPWNEKYEPESQANAPSFPGSCLGTHLRRGSSLAGTEGGAFRQLPFQGGALEREVRARIASECPLVPGLLPGNAPPERLQPRGNRRRSLPPTPVPRRSPGTRSTSPKRKRMPPRSRAPAWERTSGEAPASREPKAEPSANPRSKAEPWNEKYEPEAQANAPSFPGSCLGTHLRRGSSLAGTEGGAFRQFPFQGGALEREVRARSASECPLVPRLLPGNAPPARLQPRRNRKRSLPPIPFQGGALEREVGPRAARYPSATLTLRSERPVGCDGHCTRRPADWKPAPPVGRHQVRRCCRD</sequence>
<protein>
    <submittedName>
        <fullName evidence="2">Uncharacterized protein</fullName>
    </submittedName>
</protein>
<accession>A0A5B9MKY9</accession>
<evidence type="ECO:0000313" key="2">
    <source>
        <dbReference type="EMBL" id="QEG01992.1"/>
    </source>
</evidence>
<feature type="region of interest" description="Disordered" evidence="1">
    <location>
        <begin position="428"/>
        <end position="451"/>
    </location>
</feature>
<proteinExistence type="predicted"/>
<dbReference type="Proteomes" id="UP000321353">
    <property type="component" value="Chromosome"/>
</dbReference>
<reference evidence="2 3" key="1">
    <citation type="submission" date="2019-02" db="EMBL/GenBank/DDBJ databases">
        <title>Planctomycetal bacteria perform biofilm scaping via a novel small molecule.</title>
        <authorList>
            <person name="Jeske O."/>
            <person name="Boedeker C."/>
            <person name="Wiegand S."/>
            <person name="Breitling P."/>
            <person name="Kallscheuer N."/>
            <person name="Jogler M."/>
            <person name="Rohde M."/>
            <person name="Petersen J."/>
            <person name="Medema M.H."/>
            <person name="Surup F."/>
            <person name="Jogler C."/>
        </authorList>
    </citation>
    <scope>NUCLEOTIDE SEQUENCE [LARGE SCALE GENOMIC DNA]</scope>
    <source>
        <strain evidence="2 3">Mal15</strain>
    </source>
</reference>
<feature type="compositionally biased region" description="Basic and acidic residues" evidence="1">
    <location>
        <begin position="296"/>
        <end position="307"/>
    </location>
</feature>
<dbReference type="EMBL" id="CP036264">
    <property type="protein sequence ID" value="QEG01992.1"/>
    <property type="molecule type" value="Genomic_DNA"/>
</dbReference>
<feature type="region of interest" description="Disordered" evidence="1">
    <location>
        <begin position="49"/>
        <end position="77"/>
    </location>
</feature>
<feature type="compositionally biased region" description="Basic residues" evidence="1">
    <location>
        <begin position="52"/>
        <end position="65"/>
    </location>
</feature>
<keyword evidence="3" id="KW-1185">Reference proteome</keyword>